<proteinExistence type="predicted"/>
<dbReference type="EMBL" id="HG001459">
    <property type="protein sequence ID" value="CDF32128.1"/>
    <property type="molecule type" value="Genomic_DNA"/>
</dbReference>
<dbReference type="RefSeq" id="XP_005711793.1">
    <property type="nucleotide sequence ID" value="XM_005711736.1"/>
</dbReference>
<organism evidence="2 3">
    <name type="scientific">Chondrus crispus</name>
    <name type="common">Carrageen Irish moss</name>
    <name type="synonym">Polymorpha crispa</name>
    <dbReference type="NCBI Taxonomy" id="2769"/>
    <lineage>
        <taxon>Eukaryota</taxon>
        <taxon>Rhodophyta</taxon>
        <taxon>Florideophyceae</taxon>
        <taxon>Rhodymeniophycidae</taxon>
        <taxon>Gigartinales</taxon>
        <taxon>Gigartinaceae</taxon>
        <taxon>Chondrus</taxon>
    </lineage>
</organism>
<feature type="region of interest" description="Disordered" evidence="1">
    <location>
        <begin position="1"/>
        <end position="57"/>
    </location>
</feature>
<evidence type="ECO:0000313" key="2">
    <source>
        <dbReference type="EMBL" id="CDF32128.1"/>
    </source>
</evidence>
<dbReference type="Proteomes" id="UP000012073">
    <property type="component" value="Unassembled WGS sequence"/>
</dbReference>
<dbReference type="KEGG" id="ccp:CHC_T00001364001"/>
<dbReference type="GeneID" id="17319497"/>
<name>R7Q2L9_CHOCR</name>
<evidence type="ECO:0000256" key="1">
    <source>
        <dbReference type="SAM" id="MobiDB-lite"/>
    </source>
</evidence>
<feature type="compositionally biased region" description="Basic and acidic residues" evidence="1">
    <location>
        <begin position="38"/>
        <end position="52"/>
    </location>
</feature>
<sequence>MHPNRNLLPGDPVQGPSKPGATNFGDKSISKKRKKKHSSNDRNALKNAEHHAATGSDAGEKLALQIANIIWKHNNQAPFDEIVKEYVEGNPQLAWDIKEARRKIHNCITCSRKPFRFRKLPDGMTYSATRV</sequence>
<protein>
    <submittedName>
        <fullName evidence="2">Uncharacterized protein</fullName>
    </submittedName>
</protein>
<keyword evidence="3" id="KW-1185">Reference proteome</keyword>
<dbReference type="Gramene" id="CDF32128">
    <property type="protein sequence ID" value="CDF32128"/>
    <property type="gene ID" value="CHC_T00001364001"/>
</dbReference>
<evidence type="ECO:0000313" key="3">
    <source>
        <dbReference type="Proteomes" id="UP000012073"/>
    </source>
</evidence>
<accession>R7Q2L9</accession>
<reference evidence="3" key="1">
    <citation type="journal article" date="2013" name="Proc. Natl. Acad. Sci. U.S.A.">
        <title>Genome structure and metabolic features in the red seaweed Chondrus crispus shed light on evolution of the Archaeplastida.</title>
        <authorList>
            <person name="Collen J."/>
            <person name="Porcel B."/>
            <person name="Carre W."/>
            <person name="Ball S.G."/>
            <person name="Chaparro C."/>
            <person name="Tonon T."/>
            <person name="Barbeyron T."/>
            <person name="Michel G."/>
            <person name="Noel B."/>
            <person name="Valentin K."/>
            <person name="Elias M."/>
            <person name="Artiguenave F."/>
            <person name="Arun A."/>
            <person name="Aury J.M."/>
            <person name="Barbosa-Neto J.F."/>
            <person name="Bothwell J.H."/>
            <person name="Bouget F.Y."/>
            <person name="Brillet L."/>
            <person name="Cabello-Hurtado F."/>
            <person name="Capella-Gutierrez S."/>
            <person name="Charrier B."/>
            <person name="Cladiere L."/>
            <person name="Cock J.M."/>
            <person name="Coelho S.M."/>
            <person name="Colleoni C."/>
            <person name="Czjzek M."/>
            <person name="Da Silva C."/>
            <person name="Delage L."/>
            <person name="Denoeud F."/>
            <person name="Deschamps P."/>
            <person name="Dittami S.M."/>
            <person name="Gabaldon T."/>
            <person name="Gachon C.M."/>
            <person name="Groisillier A."/>
            <person name="Herve C."/>
            <person name="Jabbari K."/>
            <person name="Katinka M."/>
            <person name="Kloareg B."/>
            <person name="Kowalczyk N."/>
            <person name="Labadie K."/>
            <person name="Leblanc C."/>
            <person name="Lopez P.J."/>
            <person name="McLachlan D.H."/>
            <person name="Meslet-Cladiere L."/>
            <person name="Moustafa A."/>
            <person name="Nehr Z."/>
            <person name="Nyvall Collen P."/>
            <person name="Panaud O."/>
            <person name="Partensky F."/>
            <person name="Poulain J."/>
            <person name="Rensing S.A."/>
            <person name="Rousvoal S."/>
            <person name="Samson G."/>
            <person name="Symeonidi A."/>
            <person name="Weissenbach J."/>
            <person name="Zambounis A."/>
            <person name="Wincker P."/>
            <person name="Boyen C."/>
        </authorList>
    </citation>
    <scope>NUCLEOTIDE SEQUENCE [LARGE SCALE GENOMIC DNA]</scope>
    <source>
        <strain evidence="3">cv. Stackhouse</strain>
    </source>
</reference>
<dbReference type="AlphaFoldDB" id="R7Q2L9"/>
<gene>
    <name evidence="2" type="ORF">CHC_T00001364001</name>
</gene>